<accession>A0A0A9DW05</accession>
<evidence type="ECO:0000313" key="1">
    <source>
        <dbReference type="EMBL" id="JAD89845.1"/>
    </source>
</evidence>
<reference evidence="1" key="2">
    <citation type="journal article" date="2015" name="Data Brief">
        <title>Shoot transcriptome of the giant reed, Arundo donax.</title>
        <authorList>
            <person name="Barrero R.A."/>
            <person name="Guerrero F.D."/>
            <person name="Moolhuijzen P."/>
            <person name="Goolsby J.A."/>
            <person name="Tidwell J."/>
            <person name="Bellgard S.E."/>
            <person name="Bellgard M.I."/>
        </authorList>
    </citation>
    <scope>NUCLEOTIDE SEQUENCE</scope>
    <source>
        <tissue evidence="1">Shoot tissue taken approximately 20 cm above the soil surface</tissue>
    </source>
</reference>
<reference evidence="1" key="1">
    <citation type="submission" date="2014-09" db="EMBL/GenBank/DDBJ databases">
        <authorList>
            <person name="Magalhaes I.L.F."/>
            <person name="Oliveira U."/>
            <person name="Santos F.R."/>
            <person name="Vidigal T.H.D.A."/>
            <person name="Brescovit A.D."/>
            <person name="Santos A.J."/>
        </authorList>
    </citation>
    <scope>NUCLEOTIDE SEQUENCE</scope>
    <source>
        <tissue evidence="1">Shoot tissue taken approximately 20 cm above the soil surface</tissue>
    </source>
</reference>
<name>A0A0A9DW05_ARUDO</name>
<proteinExistence type="predicted"/>
<dbReference type="EMBL" id="GBRH01208050">
    <property type="protein sequence ID" value="JAD89845.1"/>
    <property type="molecule type" value="Transcribed_RNA"/>
</dbReference>
<protein>
    <submittedName>
        <fullName evidence="1">Uncharacterized protein</fullName>
    </submittedName>
</protein>
<dbReference type="AlphaFoldDB" id="A0A0A9DW05"/>
<sequence>MSWILPRSAWTRGQCQRLSNHQAPQMEKETQLLTKTMLKEQNVCQTWKLAPLHWIISRNQAPQWQKNAWFLMQTTQMKQKCQINSCCAP</sequence>
<organism evidence="1">
    <name type="scientific">Arundo donax</name>
    <name type="common">Giant reed</name>
    <name type="synonym">Donax arundinaceus</name>
    <dbReference type="NCBI Taxonomy" id="35708"/>
    <lineage>
        <taxon>Eukaryota</taxon>
        <taxon>Viridiplantae</taxon>
        <taxon>Streptophyta</taxon>
        <taxon>Embryophyta</taxon>
        <taxon>Tracheophyta</taxon>
        <taxon>Spermatophyta</taxon>
        <taxon>Magnoliopsida</taxon>
        <taxon>Liliopsida</taxon>
        <taxon>Poales</taxon>
        <taxon>Poaceae</taxon>
        <taxon>PACMAD clade</taxon>
        <taxon>Arundinoideae</taxon>
        <taxon>Arundineae</taxon>
        <taxon>Arundo</taxon>
    </lineage>
</organism>